<gene>
    <name evidence="10" type="primary">ecfA1_1</name>
    <name evidence="10" type="ORF">NCTC12020_01463</name>
</gene>
<dbReference type="FunFam" id="3.40.50.300:FF:000224">
    <property type="entry name" value="Energy-coupling factor transporter ATP-binding protein EcfA"/>
    <property type="match status" value="1"/>
</dbReference>
<dbReference type="AlphaFoldDB" id="A0A380NLG7"/>
<evidence type="ECO:0000256" key="3">
    <source>
        <dbReference type="ARBA" id="ARBA00022448"/>
    </source>
</evidence>
<dbReference type="GO" id="GO:0042626">
    <property type="term" value="F:ATPase-coupled transmembrane transporter activity"/>
    <property type="evidence" value="ECO:0007669"/>
    <property type="project" value="TreeGrafter"/>
</dbReference>
<keyword evidence="3" id="KW-0813">Transport</keyword>
<keyword evidence="11" id="KW-1185">Reference proteome</keyword>
<evidence type="ECO:0000313" key="10">
    <source>
        <dbReference type="EMBL" id="SUP44021.1"/>
    </source>
</evidence>
<dbReference type="InterPro" id="IPR003439">
    <property type="entry name" value="ABC_transporter-like_ATP-bd"/>
</dbReference>
<evidence type="ECO:0000313" key="11">
    <source>
        <dbReference type="Proteomes" id="UP000255367"/>
    </source>
</evidence>
<accession>A0A380NLG7</accession>
<dbReference type="Proteomes" id="UP000255367">
    <property type="component" value="Unassembled WGS sequence"/>
</dbReference>
<evidence type="ECO:0000256" key="1">
    <source>
        <dbReference type="ARBA" id="ARBA00004202"/>
    </source>
</evidence>
<dbReference type="OrthoDB" id="9784332at2"/>
<keyword evidence="4" id="KW-1003">Cell membrane</keyword>
<dbReference type="PROSITE" id="PS50893">
    <property type="entry name" value="ABC_TRANSPORTER_2"/>
    <property type="match status" value="1"/>
</dbReference>
<protein>
    <submittedName>
        <fullName evidence="10">Energy-coupling factor transporter ATP-binding protein EcfA 1</fullName>
        <ecNumber evidence="10">3.6.3.-</ecNumber>
    </submittedName>
</protein>
<keyword evidence="10" id="KW-0378">Hydrolase</keyword>
<evidence type="ECO:0000256" key="8">
    <source>
        <dbReference type="ARBA" id="ARBA00023136"/>
    </source>
</evidence>
<evidence type="ECO:0000256" key="6">
    <source>
        <dbReference type="ARBA" id="ARBA00022840"/>
    </source>
</evidence>
<dbReference type="InterPro" id="IPR015856">
    <property type="entry name" value="ABC_transpr_CbiO/EcfA_su"/>
</dbReference>
<dbReference type="CDD" id="cd03225">
    <property type="entry name" value="ABC_cobalt_CbiO_domain1"/>
    <property type="match status" value="1"/>
</dbReference>
<name>A0A380NLG7_9FIRM</name>
<dbReference type="SMART" id="SM00382">
    <property type="entry name" value="AAA"/>
    <property type="match status" value="1"/>
</dbReference>
<reference evidence="10 11" key="1">
    <citation type="submission" date="2018-06" db="EMBL/GenBank/DDBJ databases">
        <authorList>
            <consortium name="Pathogen Informatics"/>
            <person name="Doyle S."/>
        </authorList>
    </citation>
    <scope>NUCLEOTIDE SEQUENCE [LARGE SCALE GENOMIC DNA]</scope>
    <source>
        <strain evidence="10 11">NCTC12020</strain>
    </source>
</reference>
<dbReference type="GO" id="GO:0016887">
    <property type="term" value="F:ATP hydrolysis activity"/>
    <property type="evidence" value="ECO:0007669"/>
    <property type="project" value="InterPro"/>
</dbReference>
<keyword evidence="5" id="KW-0547">Nucleotide-binding</keyword>
<organism evidence="10 11">
    <name type="scientific">Veillonella criceti</name>
    <dbReference type="NCBI Taxonomy" id="103891"/>
    <lineage>
        <taxon>Bacteria</taxon>
        <taxon>Bacillati</taxon>
        <taxon>Bacillota</taxon>
        <taxon>Negativicutes</taxon>
        <taxon>Veillonellales</taxon>
        <taxon>Veillonellaceae</taxon>
        <taxon>Veillonella</taxon>
    </lineage>
</organism>
<sequence>MLEVKGLRFGYVLGQDIIDNVDFTIGEGEFIAVGGRNGCGKTTVTRLLMGLEKPRGGKMFYDGEDITNLSPADRGRFIGYVFQQPDRQMFRPTVAEEVGFGPEQLGYTKAEVADITSKALAATGISHLRDAYPPTLRRGEKQRVAIASALAMKSKILILDEPTSGQDGKETRELLELLETLRATGLTILLVTHDMEIMAAHCTRAIIIGYGTKAFDGTPEELFTARDDLFDLGLTKPPCVALAETVSGLGYCKSMEEFEAKMLARKGRS</sequence>
<dbReference type="EMBL" id="UHIO01000001">
    <property type="protein sequence ID" value="SUP44021.1"/>
    <property type="molecule type" value="Genomic_DNA"/>
</dbReference>
<evidence type="ECO:0000256" key="7">
    <source>
        <dbReference type="ARBA" id="ARBA00022967"/>
    </source>
</evidence>
<dbReference type="GO" id="GO:0043190">
    <property type="term" value="C:ATP-binding cassette (ABC) transporter complex"/>
    <property type="evidence" value="ECO:0007669"/>
    <property type="project" value="TreeGrafter"/>
</dbReference>
<keyword evidence="8" id="KW-0472">Membrane</keyword>
<dbReference type="EC" id="3.6.3.-" evidence="10"/>
<proteinExistence type="inferred from homology"/>
<comment type="similarity">
    <text evidence="2">Belongs to the ABC transporter superfamily.</text>
</comment>
<dbReference type="Gene3D" id="3.40.50.300">
    <property type="entry name" value="P-loop containing nucleotide triphosphate hydrolases"/>
    <property type="match status" value="1"/>
</dbReference>
<feature type="domain" description="ABC transporter" evidence="9">
    <location>
        <begin position="2"/>
        <end position="235"/>
    </location>
</feature>
<dbReference type="InterPro" id="IPR050095">
    <property type="entry name" value="ECF_ABC_transporter_ATP-bd"/>
</dbReference>
<dbReference type="Pfam" id="PF00005">
    <property type="entry name" value="ABC_tran"/>
    <property type="match status" value="1"/>
</dbReference>
<dbReference type="InterPro" id="IPR027417">
    <property type="entry name" value="P-loop_NTPase"/>
</dbReference>
<evidence type="ECO:0000256" key="4">
    <source>
        <dbReference type="ARBA" id="ARBA00022475"/>
    </source>
</evidence>
<evidence type="ECO:0000259" key="9">
    <source>
        <dbReference type="PROSITE" id="PS50893"/>
    </source>
</evidence>
<evidence type="ECO:0000256" key="5">
    <source>
        <dbReference type="ARBA" id="ARBA00022741"/>
    </source>
</evidence>
<dbReference type="PANTHER" id="PTHR43553">
    <property type="entry name" value="HEAVY METAL TRANSPORTER"/>
    <property type="match status" value="1"/>
</dbReference>
<comment type="subcellular location">
    <subcellularLocation>
        <location evidence="1">Cell membrane</location>
        <topology evidence="1">Peripheral membrane protein</topology>
    </subcellularLocation>
</comment>
<keyword evidence="7" id="KW-1278">Translocase</keyword>
<evidence type="ECO:0000256" key="2">
    <source>
        <dbReference type="ARBA" id="ARBA00005417"/>
    </source>
</evidence>
<dbReference type="GO" id="GO:0005524">
    <property type="term" value="F:ATP binding"/>
    <property type="evidence" value="ECO:0007669"/>
    <property type="project" value="UniProtKB-KW"/>
</dbReference>
<dbReference type="SUPFAM" id="SSF52540">
    <property type="entry name" value="P-loop containing nucleoside triphosphate hydrolases"/>
    <property type="match status" value="1"/>
</dbReference>
<dbReference type="InterPro" id="IPR003593">
    <property type="entry name" value="AAA+_ATPase"/>
</dbReference>
<dbReference type="RefSeq" id="WP_115310596.1">
    <property type="nucleotide sequence ID" value="NZ_UHIO01000001.1"/>
</dbReference>
<keyword evidence="6 10" id="KW-0067">ATP-binding</keyword>